<evidence type="ECO:0000256" key="1">
    <source>
        <dbReference type="SAM" id="MobiDB-lite"/>
    </source>
</evidence>
<comment type="caution">
    <text evidence="2">The sequence shown here is derived from an EMBL/GenBank/DDBJ whole genome shotgun (WGS) entry which is preliminary data.</text>
</comment>
<accession>A0A0F9A683</accession>
<organism evidence="2">
    <name type="scientific">marine sediment metagenome</name>
    <dbReference type="NCBI Taxonomy" id="412755"/>
    <lineage>
        <taxon>unclassified sequences</taxon>
        <taxon>metagenomes</taxon>
        <taxon>ecological metagenomes</taxon>
    </lineage>
</organism>
<gene>
    <name evidence="2" type="ORF">LCGC14_2609800</name>
</gene>
<sequence length="406" mass="44944">GRTVEAEERALSRKVREEERGEKIEGRKEQRGVAIDIDEEERAAARTDFEWARKLQQAVDEEREKHIREKMERVALRGVLENIGEGTTPKVLFNAITRADLPNDQRLDLLRQVPNLISGGETEDALRDIPIFNKDGPLGDLPVPESIHRLSQPAQDAWFKERGFEDLTTKPTAKAPVERLTADALKRLVETGIIDQTLADKQAAGFIDIAGPDATGRYAIIDKATNKVTFRGGGKLSKGTLDLIDRRVLAINDALLLLRRSDLSSVGIDQILKAEVGGIALQIPVIGSIAEALGLNPEEVNEIQADRSIFFSVLRPLAASFAVGGSRQNQGTKIQIELAKRMSNMIRFSSTPGGAEMSRNQLSDILTEIKNNLVAQRISENAIPPSVARVDWFFDENGEMQFRVLE</sequence>
<dbReference type="EMBL" id="LAZR01044273">
    <property type="protein sequence ID" value="KKL05064.1"/>
    <property type="molecule type" value="Genomic_DNA"/>
</dbReference>
<protein>
    <submittedName>
        <fullName evidence="2">Uncharacterized protein</fullName>
    </submittedName>
</protein>
<dbReference type="AlphaFoldDB" id="A0A0F9A683"/>
<reference evidence="2" key="1">
    <citation type="journal article" date="2015" name="Nature">
        <title>Complex archaea that bridge the gap between prokaryotes and eukaryotes.</title>
        <authorList>
            <person name="Spang A."/>
            <person name="Saw J.H."/>
            <person name="Jorgensen S.L."/>
            <person name="Zaremba-Niedzwiedzka K."/>
            <person name="Martijn J."/>
            <person name="Lind A.E."/>
            <person name="van Eijk R."/>
            <person name="Schleper C."/>
            <person name="Guy L."/>
            <person name="Ettema T.J."/>
        </authorList>
    </citation>
    <scope>NUCLEOTIDE SEQUENCE</scope>
</reference>
<proteinExistence type="predicted"/>
<feature type="non-terminal residue" evidence="2">
    <location>
        <position position="1"/>
    </location>
</feature>
<name>A0A0F9A683_9ZZZZ</name>
<evidence type="ECO:0000313" key="2">
    <source>
        <dbReference type="EMBL" id="KKL05064.1"/>
    </source>
</evidence>
<feature type="region of interest" description="Disordered" evidence="1">
    <location>
        <begin position="1"/>
        <end position="28"/>
    </location>
</feature>